<dbReference type="PANTHER" id="PTHR43792">
    <property type="entry name" value="GNAT FAMILY, PUTATIVE (AFU_ORTHOLOGUE AFUA_3G00765)-RELATED-RELATED"/>
    <property type="match status" value="1"/>
</dbReference>
<dbReference type="PANTHER" id="PTHR43792:SF1">
    <property type="entry name" value="N-ACETYLTRANSFERASE DOMAIN-CONTAINING PROTEIN"/>
    <property type="match status" value="1"/>
</dbReference>
<evidence type="ECO:0000313" key="3">
    <source>
        <dbReference type="Proteomes" id="UP001499843"/>
    </source>
</evidence>
<dbReference type="SUPFAM" id="SSF55729">
    <property type="entry name" value="Acyl-CoA N-acyltransferases (Nat)"/>
    <property type="match status" value="1"/>
</dbReference>
<dbReference type="Pfam" id="PF13302">
    <property type="entry name" value="Acetyltransf_3"/>
    <property type="match status" value="1"/>
</dbReference>
<dbReference type="PROSITE" id="PS51186">
    <property type="entry name" value="GNAT"/>
    <property type="match status" value="1"/>
</dbReference>
<gene>
    <name evidence="2" type="ORF">GCM10009850_039000</name>
</gene>
<dbReference type="InterPro" id="IPR016181">
    <property type="entry name" value="Acyl_CoA_acyltransferase"/>
</dbReference>
<evidence type="ECO:0000259" key="1">
    <source>
        <dbReference type="PROSITE" id="PS51186"/>
    </source>
</evidence>
<dbReference type="InterPro" id="IPR051531">
    <property type="entry name" value="N-acetyltransferase"/>
</dbReference>
<dbReference type="RefSeq" id="WP_344476604.1">
    <property type="nucleotide sequence ID" value="NZ_BAAAQX010000009.1"/>
</dbReference>
<dbReference type="Proteomes" id="UP001499843">
    <property type="component" value="Unassembled WGS sequence"/>
</dbReference>
<proteinExistence type="predicted"/>
<accession>A0ABP5P9I2</accession>
<evidence type="ECO:0000313" key="2">
    <source>
        <dbReference type="EMBL" id="GAA2208442.1"/>
    </source>
</evidence>
<reference evidence="3" key="1">
    <citation type="journal article" date="2019" name="Int. J. Syst. Evol. Microbiol.">
        <title>The Global Catalogue of Microorganisms (GCM) 10K type strain sequencing project: providing services to taxonomists for standard genome sequencing and annotation.</title>
        <authorList>
            <consortium name="The Broad Institute Genomics Platform"/>
            <consortium name="The Broad Institute Genome Sequencing Center for Infectious Disease"/>
            <person name="Wu L."/>
            <person name="Ma J."/>
        </authorList>
    </citation>
    <scope>NUCLEOTIDE SEQUENCE [LARGE SCALE GENOMIC DNA]</scope>
    <source>
        <strain evidence="3">JCM 16114</strain>
    </source>
</reference>
<name>A0ABP5P9I2_9ACTN</name>
<sequence>MISLTTERLLLRSPNEDDIDPLATMNADPEVMRYIGDGSTLPLDRDRTAAGIAHAQREWEERGFGMLSVIVRETGQFAGWVALTVPTFLPEILPAVEIGWRLSRQHWGAGYATEAAGAVLRFGFIDCGLDRVVSIRHVDNLRSKRVMDKIGMRFGIETVVPAHGQPVAVHEITRADFAAIELTTTAP</sequence>
<keyword evidence="3" id="KW-1185">Reference proteome</keyword>
<comment type="caution">
    <text evidence="2">The sequence shown here is derived from an EMBL/GenBank/DDBJ whole genome shotgun (WGS) entry which is preliminary data.</text>
</comment>
<organism evidence="2 3">
    <name type="scientific">Nonomuraea monospora</name>
    <dbReference type="NCBI Taxonomy" id="568818"/>
    <lineage>
        <taxon>Bacteria</taxon>
        <taxon>Bacillati</taxon>
        <taxon>Actinomycetota</taxon>
        <taxon>Actinomycetes</taxon>
        <taxon>Streptosporangiales</taxon>
        <taxon>Streptosporangiaceae</taxon>
        <taxon>Nonomuraea</taxon>
    </lineage>
</organism>
<dbReference type="Gene3D" id="3.40.630.30">
    <property type="match status" value="1"/>
</dbReference>
<feature type="domain" description="N-acetyltransferase" evidence="1">
    <location>
        <begin position="9"/>
        <end position="176"/>
    </location>
</feature>
<dbReference type="InterPro" id="IPR000182">
    <property type="entry name" value="GNAT_dom"/>
</dbReference>
<dbReference type="EMBL" id="BAAAQX010000009">
    <property type="protein sequence ID" value="GAA2208442.1"/>
    <property type="molecule type" value="Genomic_DNA"/>
</dbReference>
<protein>
    <submittedName>
        <fullName evidence="2">GNAT family N-acetyltransferase</fullName>
    </submittedName>
</protein>